<dbReference type="PANTHER" id="PTHR21660:SF1">
    <property type="entry name" value="ACYL-COENZYME A THIOESTERASE 13"/>
    <property type="match status" value="1"/>
</dbReference>
<keyword evidence="2" id="KW-0378">Hydrolase</keyword>
<comment type="caution">
    <text evidence="3">The sequence shown here is derived from an EMBL/GenBank/DDBJ whole genome shotgun (WGS) entry which is preliminary data.</text>
</comment>
<dbReference type="EMBL" id="MUKV01000001">
    <property type="protein sequence ID" value="OQS44339.1"/>
    <property type="molecule type" value="Genomic_DNA"/>
</dbReference>
<dbReference type="GO" id="GO:0047617">
    <property type="term" value="F:fatty acyl-CoA hydrolase activity"/>
    <property type="evidence" value="ECO:0007669"/>
    <property type="project" value="InterPro"/>
</dbReference>
<evidence type="ECO:0000313" key="4">
    <source>
        <dbReference type="Proteomes" id="UP000192721"/>
    </source>
</evidence>
<comment type="similarity">
    <text evidence="1">Belongs to the thioesterase PaaI family.</text>
</comment>
<dbReference type="OrthoDB" id="8588611at2"/>
<organism evidence="3 4">
    <name type="scientific">Chromobacterium haemolyticum</name>
    <dbReference type="NCBI Taxonomy" id="394935"/>
    <lineage>
        <taxon>Bacteria</taxon>
        <taxon>Pseudomonadati</taxon>
        <taxon>Pseudomonadota</taxon>
        <taxon>Betaproteobacteria</taxon>
        <taxon>Neisseriales</taxon>
        <taxon>Chromobacteriaceae</taxon>
        <taxon>Chromobacterium</taxon>
    </lineage>
</organism>
<dbReference type="InterPro" id="IPR039298">
    <property type="entry name" value="ACOT13"/>
</dbReference>
<gene>
    <name evidence="3" type="ORF">B0T45_01705</name>
</gene>
<evidence type="ECO:0000313" key="3">
    <source>
        <dbReference type="EMBL" id="OQS44339.1"/>
    </source>
</evidence>
<evidence type="ECO:0000256" key="1">
    <source>
        <dbReference type="ARBA" id="ARBA00008324"/>
    </source>
</evidence>
<dbReference type="CDD" id="cd03443">
    <property type="entry name" value="PaaI_thioesterase"/>
    <property type="match status" value="1"/>
</dbReference>
<dbReference type="AlphaFoldDB" id="A0A1W0DBE0"/>
<dbReference type="InterPro" id="IPR029069">
    <property type="entry name" value="HotDog_dom_sf"/>
</dbReference>
<evidence type="ECO:0000256" key="2">
    <source>
        <dbReference type="ARBA" id="ARBA00022801"/>
    </source>
</evidence>
<sequence>MPRLSVPEFQSLIDQELPLVRLFGIRTESIADGGAVLRMHFNPDLIRPGGTIAGPALMALADATLYAVVLGMIGRVELAVTTSLNINFLRKPPPADVIAEGRILKLGKRLAVGEVLLLSAELEEPVAHVTGTYSIPPLSGS</sequence>
<accession>A0A1W0DBE0</accession>
<dbReference type="Gene3D" id="3.10.129.10">
    <property type="entry name" value="Hotdog Thioesterase"/>
    <property type="match status" value="1"/>
</dbReference>
<dbReference type="Proteomes" id="UP000192721">
    <property type="component" value="Unassembled WGS sequence"/>
</dbReference>
<dbReference type="PANTHER" id="PTHR21660">
    <property type="entry name" value="THIOESTERASE SUPERFAMILY MEMBER-RELATED"/>
    <property type="match status" value="1"/>
</dbReference>
<dbReference type="SUPFAM" id="SSF54637">
    <property type="entry name" value="Thioesterase/thiol ester dehydrase-isomerase"/>
    <property type="match status" value="1"/>
</dbReference>
<dbReference type="InterPro" id="IPR006683">
    <property type="entry name" value="Thioestr_dom"/>
</dbReference>
<dbReference type="Pfam" id="PF03061">
    <property type="entry name" value="4HBT"/>
    <property type="match status" value="1"/>
</dbReference>
<dbReference type="NCBIfam" id="TIGR00369">
    <property type="entry name" value="unchar_dom_1"/>
    <property type="match status" value="1"/>
</dbReference>
<dbReference type="RefSeq" id="WP_081554369.1">
    <property type="nucleotide sequence ID" value="NZ_CP061849.1"/>
</dbReference>
<reference evidence="3 4" key="1">
    <citation type="submission" date="2017-02" db="EMBL/GenBank/DDBJ databases">
        <title>Chromobacterium haemolyticum H5244.</title>
        <authorList>
            <person name="Gulvik C.A."/>
        </authorList>
    </citation>
    <scope>NUCLEOTIDE SEQUENCE [LARGE SCALE GENOMIC DNA]</scope>
    <source>
        <strain evidence="3 4">H5244</strain>
    </source>
</reference>
<proteinExistence type="inferred from homology"/>
<name>A0A1W0DBE0_9NEIS</name>
<dbReference type="InterPro" id="IPR003736">
    <property type="entry name" value="PAAI_dom"/>
</dbReference>
<protein>
    <submittedName>
        <fullName evidence="3">Thioesterase</fullName>
    </submittedName>
</protein>